<feature type="region of interest" description="Disordered" evidence="1">
    <location>
        <begin position="1"/>
        <end position="82"/>
    </location>
</feature>
<feature type="compositionally biased region" description="Acidic residues" evidence="1">
    <location>
        <begin position="100"/>
        <end position="112"/>
    </location>
</feature>
<gene>
    <name evidence="2" type="primary">LOC107825719</name>
</gene>
<dbReference type="RefSeq" id="XP_016508102.1">
    <property type="nucleotide sequence ID" value="XM_016652616.1"/>
</dbReference>
<organism evidence="2">
    <name type="scientific">Nicotiana tabacum</name>
    <name type="common">Common tobacco</name>
    <dbReference type="NCBI Taxonomy" id="4097"/>
    <lineage>
        <taxon>Eukaryota</taxon>
        <taxon>Viridiplantae</taxon>
        <taxon>Streptophyta</taxon>
        <taxon>Embryophyta</taxon>
        <taxon>Tracheophyta</taxon>
        <taxon>Spermatophyta</taxon>
        <taxon>Magnoliopsida</taxon>
        <taxon>eudicotyledons</taxon>
        <taxon>Gunneridae</taxon>
        <taxon>Pentapetalae</taxon>
        <taxon>asterids</taxon>
        <taxon>lamiids</taxon>
        <taxon>Solanales</taxon>
        <taxon>Solanaceae</taxon>
        <taxon>Nicotianoideae</taxon>
        <taxon>Nicotianeae</taxon>
        <taxon>Nicotiana</taxon>
    </lineage>
</organism>
<protein>
    <submittedName>
        <fullName evidence="2">Protein RIK-like isoform X1</fullName>
    </submittedName>
</protein>
<feature type="compositionally biased region" description="Pro residues" evidence="1">
    <location>
        <begin position="49"/>
        <end position="68"/>
    </location>
</feature>
<dbReference type="PaxDb" id="4097-A0A1S4D3W2"/>
<accession>A0A1S4D3W2</accession>
<dbReference type="KEGG" id="nta:107825719"/>
<dbReference type="AlphaFoldDB" id="A0A1S4D3W2"/>
<reference evidence="2" key="1">
    <citation type="submission" date="2025-08" db="UniProtKB">
        <authorList>
            <consortium name="RefSeq"/>
        </authorList>
    </citation>
    <scope>IDENTIFICATION</scope>
</reference>
<feature type="compositionally biased region" description="Polar residues" evidence="1">
    <location>
        <begin position="8"/>
        <end position="19"/>
    </location>
</feature>
<evidence type="ECO:0000313" key="2">
    <source>
        <dbReference type="RefSeq" id="XP_016508102.1"/>
    </source>
</evidence>
<dbReference type="STRING" id="4097.A0A1S4D3W2"/>
<feature type="region of interest" description="Disordered" evidence="1">
    <location>
        <begin position="99"/>
        <end position="121"/>
    </location>
</feature>
<name>A0A1S4D3W2_TOBAC</name>
<proteinExistence type="predicted"/>
<dbReference type="OrthoDB" id="1299767at2759"/>
<sequence length="134" mass="14534">MDSISPFGCQNSLQGSELPTPQKRMSDAGDRYNIGAAPKKLVQPLSSPMAPPPPRTMHSPPPPPPPPKFHSSTEKVHANNVAHRTPCKIVPDTLVQLMEYGDDDDDDDDTDEAIDRPLKSSSNVVAAPKPFWAV</sequence>
<evidence type="ECO:0000256" key="1">
    <source>
        <dbReference type="SAM" id="MobiDB-lite"/>
    </source>
</evidence>